<sequence length="337" mass="38059">MNPIFSAPVEVIFLIVIIASMITMFTTELMSTIPLITGFKNDGIRNNILKYVIPAWEVVGTFFVLWLVDMETIVPFFAPPMAYTLFPLFAVFIFFLIVRNATIIYAEFIWKDNRLFDDRKLYTFYAIATFIMGLMALSVITVMLSGYGAVVNISKPSLSSLNYAVLLSKIQLYGFIIGTLILLSGMGMVFYRTVDINTPRRFLPLVLVVIGLIIDCLTYLSLISADHSVNTDLIIIPIVLTLIIPILYTFKKTTYIASYKPLYVIFTIISVTFLELIVYPYVYGGKVYVPAVVTNSAVLTMDFYISIGGGLWLILMMIYYGYVSNHRMAKIMAEAKN</sequence>
<dbReference type="AlphaFoldDB" id="Q6L1F9"/>
<evidence type="ECO:0000313" key="2">
    <source>
        <dbReference type="EMBL" id="AAT43193.1"/>
    </source>
</evidence>
<dbReference type="KEGG" id="pto:PTO0608"/>
<proteinExistence type="predicted"/>
<feature type="transmembrane region" description="Helical" evidence="1">
    <location>
        <begin position="202"/>
        <end position="222"/>
    </location>
</feature>
<evidence type="ECO:0000313" key="3">
    <source>
        <dbReference type="EMBL" id="SMD30501.1"/>
    </source>
</evidence>
<feature type="transmembrane region" description="Helical" evidence="1">
    <location>
        <begin position="234"/>
        <end position="250"/>
    </location>
</feature>
<feature type="transmembrane region" description="Helical" evidence="1">
    <location>
        <begin position="12"/>
        <end position="36"/>
    </location>
</feature>
<feature type="transmembrane region" description="Helical" evidence="1">
    <location>
        <begin position="170"/>
        <end position="190"/>
    </location>
</feature>
<keyword evidence="5" id="KW-1185">Reference proteome</keyword>
<name>Q6L1F9_PICTO</name>
<dbReference type="GeneID" id="2844869"/>
<feature type="transmembrane region" description="Helical" evidence="1">
    <location>
        <begin position="48"/>
        <end position="68"/>
    </location>
</feature>
<dbReference type="EMBL" id="AE017261">
    <property type="protein sequence ID" value="AAT43193.1"/>
    <property type="molecule type" value="Genomic_DNA"/>
</dbReference>
<dbReference type="InParanoid" id="Q6L1F9"/>
<protein>
    <submittedName>
        <fullName evidence="3">Cytochrome d ubiquinol oxidase subunit II</fullName>
    </submittedName>
    <submittedName>
        <fullName evidence="2">Hypothetical membrane spanning protein</fullName>
    </submittedName>
</protein>
<reference evidence="3 5" key="3">
    <citation type="submission" date="2017-04" db="EMBL/GenBank/DDBJ databases">
        <authorList>
            <person name="Varghese N."/>
            <person name="Submissions S."/>
        </authorList>
    </citation>
    <scope>NUCLEOTIDE SEQUENCE [LARGE SCALE GENOMIC DNA]</scope>
    <source>
        <strain evidence="3 5">DSM 9789</strain>
    </source>
</reference>
<reference evidence="2 4" key="1">
    <citation type="journal article" date="2004" name="Proc. Natl. Acad. Sci. U.S.A.">
        <title>Genome sequence of Picrophilus torridus and its implications for life around pH 0.</title>
        <authorList>
            <person name="Futterer O."/>
            <person name="Angelov A."/>
            <person name="Liesegang H."/>
            <person name="Gottschalk G."/>
            <person name="Schleper C."/>
            <person name="Schepers B."/>
            <person name="Dock C."/>
            <person name="Antranikian G."/>
            <person name="Liebl W."/>
        </authorList>
    </citation>
    <scope>NUCLEOTIDE SEQUENCE [LARGE SCALE GENOMIC DNA]</scope>
    <source>
        <strain evidence="4">ATCC 700027 / DSM 9790 / JCM 10055 / NBRC 100828</strain>
        <strain evidence="2">DSM 9790</strain>
    </source>
</reference>
<dbReference type="PaxDb" id="263820-PTO0608"/>
<feature type="transmembrane region" description="Helical" evidence="1">
    <location>
        <begin position="303"/>
        <end position="322"/>
    </location>
</feature>
<dbReference type="Proteomes" id="UP000192315">
    <property type="component" value="Unassembled WGS sequence"/>
</dbReference>
<accession>A0A8G2FVY5</accession>
<organism evidence="2 4">
    <name type="scientific">Picrophilus torridus (strain ATCC 700027 / DSM 9790 / JCM 10055 / NBRC 100828 / KAW 2/3)</name>
    <dbReference type="NCBI Taxonomy" id="1122961"/>
    <lineage>
        <taxon>Archaea</taxon>
        <taxon>Methanobacteriati</taxon>
        <taxon>Thermoplasmatota</taxon>
        <taxon>Thermoplasmata</taxon>
        <taxon>Thermoplasmatales</taxon>
        <taxon>Picrophilaceae</taxon>
        <taxon>Picrophilus</taxon>
    </lineage>
</organism>
<dbReference type="OrthoDB" id="56361at2157"/>
<dbReference type="Proteomes" id="UP000000438">
    <property type="component" value="Chromosome"/>
</dbReference>
<feature type="transmembrane region" description="Helical" evidence="1">
    <location>
        <begin position="262"/>
        <end position="283"/>
    </location>
</feature>
<evidence type="ECO:0000313" key="4">
    <source>
        <dbReference type="Proteomes" id="UP000000438"/>
    </source>
</evidence>
<dbReference type="RefSeq" id="WP_011177409.1">
    <property type="nucleotide sequence ID" value="NC_005877.1"/>
</dbReference>
<dbReference type="eggNOG" id="arCOG05350">
    <property type="taxonomic scope" value="Archaea"/>
</dbReference>
<keyword evidence="1" id="KW-0472">Membrane</keyword>
<accession>Q6L1F9</accession>
<evidence type="ECO:0000313" key="5">
    <source>
        <dbReference type="Proteomes" id="UP000192315"/>
    </source>
</evidence>
<dbReference type="HOGENOM" id="CLU_876093_0_0_2"/>
<feature type="transmembrane region" description="Helical" evidence="1">
    <location>
        <begin position="122"/>
        <end position="150"/>
    </location>
</feature>
<reference evidence="2" key="2">
    <citation type="submission" date="2004-02" db="EMBL/GenBank/DDBJ databases">
        <authorList>
            <person name="Fuetterer O."/>
            <person name="Angelov A."/>
            <person name="Liesegang H."/>
            <person name="Gottschalk G."/>
            <person name="Schleper C."/>
            <person name="Schepers B."/>
            <person name="Dock C."/>
            <person name="Antranikian G."/>
            <person name="Liebl W."/>
        </authorList>
    </citation>
    <scope>NUCLEOTIDE SEQUENCE</scope>
    <source>
        <strain evidence="2">DSM 9790</strain>
    </source>
</reference>
<dbReference type="EMBL" id="FWYE01000001">
    <property type="protein sequence ID" value="SMD30501.1"/>
    <property type="molecule type" value="Genomic_DNA"/>
</dbReference>
<keyword evidence="1" id="KW-0812">Transmembrane</keyword>
<gene>
    <name evidence="2" type="ordered locus">PTO0608</name>
    <name evidence="3" type="ORF">SAMN02745355_0385</name>
</gene>
<evidence type="ECO:0000256" key="1">
    <source>
        <dbReference type="SAM" id="Phobius"/>
    </source>
</evidence>
<keyword evidence="1" id="KW-1133">Transmembrane helix</keyword>